<comment type="caution">
    <text evidence="5">The sequence shown here is derived from an EMBL/GenBank/DDBJ whole genome shotgun (WGS) entry which is preliminary data.</text>
</comment>
<gene>
    <name evidence="3 5" type="primary">rbfA</name>
    <name evidence="5" type="ORF">M3D15_05715</name>
</gene>
<dbReference type="InterPro" id="IPR015946">
    <property type="entry name" value="KH_dom-like_a/b"/>
</dbReference>
<proteinExistence type="inferred from homology"/>
<evidence type="ECO:0000256" key="1">
    <source>
        <dbReference type="ARBA" id="ARBA00022490"/>
    </source>
</evidence>
<dbReference type="PANTHER" id="PTHR33515:SF1">
    <property type="entry name" value="RIBOSOME-BINDING FACTOR A, CHLOROPLASTIC-RELATED"/>
    <property type="match status" value="1"/>
</dbReference>
<evidence type="ECO:0000256" key="4">
    <source>
        <dbReference type="SAM" id="MobiDB-lite"/>
    </source>
</evidence>
<dbReference type="EMBL" id="JALXSQ010000017">
    <property type="protein sequence ID" value="MCT2042831.1"/>
    <property type="molecule type" value="Genomic_DNA"/>
</dbReference>
<dbReference type="Gene3D" id="3.30.300.20">
    <property type="match status" value="1"/>
</dbReference>
<accession>A0ABT2HWY7</accession>
<evidence type="ECO:0000313" key="6">
    <source>
        <dbReference type="Proteomes" id="UP001525379"/>
    </source>
</evidence>
<dbReference type="PROSITE" id="PS01319">
    <property type="entry name" value="RBFA"/>
    <property type="match status" value="1"/>
</dbReference>
<dbReference type="InterPro" id="IPR020053">
    <property type="entry name" value="Ribosome-bd_factorA_CS"/>
</dbReference>
<dbReference type="RefSeq" id="WP_206394680.1">
    <property type="nucleotide sequence ID" value="NZ_JAFDPW010000001.1"/>
</dbReference>
<dbReference type="PANTHER" id="PTHR33515">
    <property type="entry name" value="RIBOSOME-BINDING FACTOR A, CHLOROPLASTIC-RELATED"/>
    <property type="match status" value="1"/>
</dbReference>
<sequence length="146" mass="16067">MVDHARAARMADRIKVIVAQTLERGVKDPRLGFVTVTDVRVSGDLQHASIFYTVYGSDEDRANTAKALASATGIVRKEVGKNLKVRLTPTIEFIPDALPENASAIEALLREAHERDAATEELKKHATYAGDEDPYAKPHVIEDDED</sequence>
<evidence type="ECO:0000256" key="2">
    <source>
        <dbReference type="ARBA" id="ARBA00022517"/>
    </source>
</evidence>
<dbReference type="NCBIfam" id="TIGR00082">
    <property type="entry name" value="rbfA"/>
    <property type="match status" value="1"/>
</dbReference>
<organism evidence="5 6">
    <name type="scientific">Pseudoclavibacter albus</name>
    <dbReference type="NCBI Taxonomy" id="272241"/>
    <lineage>
        <taxon>Bacteria</taxon>
        <taxon>Bacillati</taxon>
        <taxon>Actinomycetota</taxon>
        <taxon>Actinomycetes</taxon>
        <taxon>Micrococcales</taxon>
        <taxon>Microbacteriaceae</taxon>
        <taxon>Pseudoclavibacter</taxon>
    </lineage>
</organism>
<keyword evidence="6" id="KW-1185">Reference proteome</keyword>
<evidence type="ECO:0000313" key="5">
    <source>
        <dbReference type="EMBL" id="MCT2042831.1"/>
    </source>
</evidence>
<comment type="subunit">
    <text evidence="3">Monomer. Binds 30S ribosomal subunits, but not 50S ribosomal subunits or 70S ribosomes.</text>
</comment>
<feature type="compositionally biased region" description="Basic and acidic residues" evidence="4">
    <location>
        <begin position="134"/>
        <end position="146"/>
    </location>
</feature>
<dbReference type="HAMAP" id="MF_00003">
    <property type="entry name" value="RbfA"/>
    <property type="match status" value="1"/>
</dbReference>
<dbReference type="Proteomes" id="UP001525379">
    <property type="component" value="Unassembled WGS sequence"/>
</dbReference>
<dbReference type="SUPFAM" id="SSF89919">
    <property type="entry name" value="Ribosome-binding factor A, RbfA"/>
    <property type="match status" value="1"/>
</dbReference>
<dbReference type="InterPro" id="IPR000238">
    <property type="entry name" value="RbfA"/>
</dbReference>
<comment type="function">
    <text evidence="3">One of several proteins that assist in the late maturation steps of the functional core of the 30S ribosomal subunit. Associates with free 30S ribosomal subunits (but not with 30S subunits that are part of 70S ribosomes or polysomes). Required for efficient processing of 16S rRNA. May interact with the 5'-terminal helix region of 16S rRNA.</text>
</comment>
<evidence type="ECO:0000256" key="3">
    <source>
        <dbReference type="HAMAP-Rule" id="MF_00003"/>
    </source>
</evidence>
<feature type="region of interest" description="Disordered" evidence="4">
    <location>
        <begin position="124"/>
        <end position="146"/>
    </location>
</feature>
<comment type="similarity">
    <text evidence="3">Belongs to the RbfA family.</text>
</comment>
<dbReference type="InterPro" id="IPR023799">
    <property type="entry name" value="RbfA_dom_sf"/>
</dbReference>
<dbReference type="Pfam" id="PF02033">
    <property type="entry name" value="RBFA"/>
    <property type="match status" value="1"/>
</dbReference>
<comment type="subcellular location">
    <subcellularLocation>
        <location evidence="3">Cytoplasm</location>
    </subcellularLocation>
</comment>
<keyword evidence="2 3" id="KW-0690">Ribosome biogenesis</keyword>
<name>A0ABT2HWY7_9MICO</name>
<keyword evidence="1 3" id="KW-0963">Cytoplasm</keyword>
<reference evidence="5 6" key="1">
    <citation type="submission" date="2022-04" db="EMBL/GenBank/DDBJ databases">
        <title>Human microbiome associated bacterial genomes.</title>
        <authorList>
            <person name="Sandstrom S."/>
            <person name="Salamzade R."/>
            <person name="Kalan L.R."/>
        </authorList>
    </citation>
    <scope>NUCLEOTIDE SEQUENCE [LARGE SCALE GENOMIC DNA]</scope>
    <source>
        <strain evidence="6">p3-SID1799</strain>
    </source>
</reference>
<protein>
    <recommendedName>
        <fullName evidence="3">Ribosome-binding factor A</fullName>
    </recommendedName>
</protein>